<feature type="domain" description="N-acetyltransferase" evidence="1">
    <location>
        <begin position="6"/>
        <end position="138"/>
    </location>
</feature>
<evidence type="ECO:0000259" key="1">
    <source>
        <dbReference type="PROSITE" id="PS51186"/>
    </source>
</evidence>
<dbReference type="Pfam" id="PF00583">
    <property type="entry name" value="Acetyltransf_1"/>
    <property type="match status" value="1"/>
</dbReference>
<dbReference type="RefSeq" id="WP_197735731.1">
    <property type="nucleotide sequence ID" value="NZ_AP019700.1"/>
</dbReference>
<dbReference type="PROSITE" id="PS51186">
    <property type="entry name" value="GNAT"/>
    <property type="match status" value="1"/>
</dbReference>
<dbReference type="PANTHER" id="PTHR47237">
    <property type="entry name" value="SLL0310 PROTEIN"/>
    <property type="match status" value="1"/>
</dbReference>
<sequence length="281" mass="29594">MPASTLAISVMSPADLDRAIDWAADEGWNPGLADALAFRAADPTGFLVARLDGQPAASISVVRYAGDFGFLGFYIAAPGFRGQGHGLALWRAGMGYLSGAVVGLDGVPAQQANYARSGFVLACRNIRFGGVATAGRIESGLLPLGEVPLDRLLAYDRRFFPAARRAFLAVWAGLPHSHGYAALRDGSLSGYGVVRRCRIGWKIGPLFADDADTAESLFRALAAQAGEGPVFFDVPENNPDAVALAERHGLAACFETARMYRGPAPLVDLAGTYGVTTFELG</sequence>
<evidence type="ECO:0000313" key="2">
    <source>
        <dbReference type="EMBL" id="ROP91382.1"/>
    </source>
</evidence>
<dbReference type="InterPro" id="IPR041496">
    <property type="entry name" value="YitH/HolE_GNAT"/>
</dbReference>
<dbReference type="Gene3D" id="3.40.630.90">
    <property type="match status" value="1"/>
</dbReference>
<dbReference type="InterPro" id="IPR016181">
    <property type="entry name" value="Acyl_CoA_acyltransferase"/>
</dbReference>
<dbReference type="GO" id="GO:0016747">
    <property type="term" value="F:acyltransferase activity, transferring groups other than amino-acyl groups"/>
    <property type="evidence" value="ECO:0007669"/>
    <property type="project" value="InterPro"/>
</dbReference>
<proteinExistence type="predicted"/>
<organism evidence="2 3">
    <name type="scientific">Stella humosa</name>
    <dbReference type="NCBI Taxonomy" id="94"/>
    <lineage>
        <taxon>Bacteria</taxon>
        <taxon>Pseudomonadati</taxon>
        <taxon>Pseudomonadota</taxon>
        <taxon>Alphaproteobacteria</taxon>
        <taxon>Rhodospirillales</taxon>
        <taxon>Stellaceae</taxon>
        <taxon>Stella</taxon>
    </lineage>
</organism>
<keyword evidence="3" id="KW-1185">Reference proteome</keyword>
<dbReference type="Gene3D" id="3.40.630.30">
    <property type="match status" value="1"/>
</dbReference>
<dbReference type="AlphaFoldDB" id="A0A3N1LJ60"/>
<dbReference type="Pfam" id="PF18014">
    <property type="entry name" value="Acetyltransf_18"/>
    <property type="match status" value="1"/>
</dbReference>
<dbReference type="Proteomes" id="UP000278222">
    <property type="component" value="Unassembled WGS sequence"/>
</dbReference>
<name>A0A3N1LJ60_9PROT</name>
<dbReference type="InterPro" id="IPR052729">
    <property type="entry name" value="Acyl/Acetyltrans_Enzymes"/>
</dbReference>
<dbReference type="InterPro" id="IPR000182">
    <property type="entry name" value="GNAT_dom"/>
</dbReference>
<dbReference type="PANTHER" id="PTHR47237:SF1">
    <property type="entry name" value="SLL0310 PROTEIN"/>
    <property type="match status" value="1"/>
</dbReference>
<accession>A0A3N1LJ60</accession>
<reference evidence="2 3" key="1">
    <citation type="submission" date="2018-11" db="EMBL/GenBank/DDBJ databases">
        <title>Genomic Encyclopedia of Type Strains, Phase IV (KMG-IV): sequencing the most valuable type-strain genomes for metagenomic binning, comparative biology and taxonomic classification.</title>
        <authorList>
            <person name="Goeker M."/>
        </authorList>
    </citation>
    <scope>NUCLEOTIDE SEQUENCE [LARGE SCALE GENOMIC DNA]</scope>
    <source>
        <strain evidence="2 3">DSM 5900</strain>
    </source>
</reference>
<evidence type="ECO:0000313" key="3">
    <source>
        <dbReference type="Proteomes" id="UP000278222"/>
    </source>
</evidence>
<gene>
    <name evidence="2" type="ORF">EDC65_3249</name>
</gene>
<dbReference type="CDD" id="cd04301">
    <property type="entry name" value="NAT_SF"/>
    <property type="match status" value="1"/>
</dbReference>
<comment type="caution">
    <text evidence="2">The sequence shown here is derived from an EMBL/GenBank/DDBJ whole genome shotgun (WGS) entry which is preliminary data.</text>
</comment>
<protein>
    <recommendedName>
        <fullName evidence="1">N-acetyltransferase domain-containing protein</fullName>
    </recommendedName>
</protein>
<dbReference type="SUPFAM" id="SSF55729">
    <property type="entry name" value="Acyl-CoA N-acyltransferases (Nat)"/>
    <property type="match status" value="1"/>
</dbReference>
<dbReference type="EMBL" id="RJKX01000014">
    <property type="protein sequence ID" value="ROP91382.1"/>
    <property type="molecule type" value="Genomic_DNA"/>
</dbReference>